<evidence type="ECO:0000256" key="1">
    <source>
        <dbReference type="SAM" id="MobiDB-lite"/>
    </source>
</evidence>
<feature type="compositionally biased region" description="Low complexity" evidence="1">
    <location>
        <begin position="31"/>
        <end position="45"/>
    </location>
</feature>
<sequence>MTAAALLLALSGCGDDESPEPNLDPTPTEETSPADATSSPTSKPTEPFDAEGSETHAGRLKTDGPDERAVAEAWVAYWEVRGTAYHEAEVDVDALGEVARGEAVEEIVNYVAELQSDGEHLVGDTRVGVSKVEIQGSSAAVQGCLQGKRRVAGEAPGPIQYATVVGTLTKVGDTWLVDTKTVTGDKKCKA</sequence>
<evidence type="ECO:0008006" key="4">
    <source>
        <dbReference type="Google" id="ProtNLM"/>
    </source>
</evidence>
<evidence type="ECO:0000313" key="3">
    <source>
        <dbReference type="Proteomes" id="UP000283644"/>
    </source>
</evidence>
<evidence type="ECO:0000313" key="2">
    <source>
        <dbReference type="EMBL" id="RHW28811.1"/>
    </source>
</evidence>
<gene>
    <name evidence="2" type="ORF">D0Z08_02915</name>
</gene>
<reference evidence="2 3" key="1">
    <citation type="submission" date="2018-09" db="EMBL/GenBank/DDBJ databases">
        <title>Genome sequencing of Nocardioides immobilis CCTCC AB 2017083 for comparison to Nocardioides silvaticus.</title>
        <authorList>
            <person name="Li C."/>
            <person name="Wang G."/>
        </authorList>
    </citation>
    <scope>NUCLEOTIDE SEQUENCE [LARGE SCALE GENOMIC DNA]</scope>
    <source>
        <strain evidence="2 3">CCTCC AB 2017083</strain>
    </source>
</reference>
<feature type="region of interest" description="Disordered" evidence="1">
    <location>
        <begin position="1"/>
        <end position="65"/>
    </location>
</feature>
<keyword evidence="3" id="KW-1185">Reference proteome</keyword>
<accession>A0A417Y8F3</accession>
<protein>
    <recommendedName>
        <fullName evidence="4">Nuclear transport factor 2 family protein</fullName>
    </recommendedName>
</protein>
<organism evidence="2 3">
    <name type="scientific">Nocardioides immobilis</name>
    <dbReference type="NCBI Taxonomy" id="2049295"/>
    <lineage>
        <taxon>Bacteria</taxon>
        <taxon>Bacillati</taxon>
        <taxon>Actinomycetota</taxon>
        <taxon>Actinomycetes</taxon>
        <taxon>Propionibacteriales</taxon>
        <taxon>Nocardioidaceae</taxon>
        <taxon>Nocardioides</taxon>
    </lineage>
</organism>
<name>A0A417Y8F3_9ACTN</name>
<comment type="caution">
    <text evidence="2">The sequence shown here is derived from an EMBL/GenBank/DDBJ whole genome shotgun (WGS) entry which is preliminary data.</text>
</comment>
<proteinExistence type="predicted"/>
<dbReference type="Proteomes" id="UP000283644">
    <property type="component" value="Unassembled WGS sequence"/>
</dbReference>
<feature type="compositionally biased region" description="Basic and acidic residues" evidence="1">
    <location>
        <begin position="53"/>
        <end position="65"/>
    </location>
</feature>
<dbReference type="AlphaFoldDB" id="A0A417Y8F3"/>
<feature type="compositionally biased region" description="Low complexity" evidence="1">
    <location>
        <begin position="1"/>
        <end position="10"/>
    </location>
</feature>
<dbReference type="EMBL" id="QXGH01000009">
    <property type="protein sequence ID" value="RHW28811.1"/>
    <property type="molecule type" value="Genomic_DNA"/>
</dbReference>